<feature type="region of interest" description="Disordered" evidence="1">
    <location>
        <begin position="24"/>
        <end position="64"/>
    </location>
</feature>
<keyword evidence="4" id="KW-1185">Reference proteome</keyword>
<proteinExistence type="predicted"/>
<dbReference type="OrthoDB" id="3404755at2"/>
<name>A0A3D9ZFS2_9ACTN</name>
<evidence type="ECO:0000256" key="1">
    <source>
        <dbReference type="SAM" id="MobiDB-lite"/>
    </source>
</evidence>
<organism evidence="3 4">
    <name type="scientific">Asanoa ferruginea</name>
    <dbReference type="NCBI Taxonomy" id="53367"/>
    <lineage>
        <taxon>Bacteria</taxon>
        <taxon>Bacillati</taxon>
        <taxon>Actinomycetota</taxon>
        <taxon>Actinomycetes</taxon>
        <taxon>Micromonosporales</taxon>
        <taxon>Micromonosporaceae</taxon>
        <taxon>Asanoa</taxon>
    </lineage>
</organism>
<dbReference type="RefSeq" id="WP_116067823.1">
    <property type="nucleotide sequence ID" value="NZ_BONB01000007.1"/>
</dbReference>
<gene>
    <name evidence="3" type="ORF">DFJ67_2243</name>
</gene>
<comment type="caution">
    <text evidence="3">The sequence shown here is derived from an EMBL/GenBank/DDBJ whole genome shotgun (WGS) entry which is preliminary data.</text>
</comment>
<evidence type="ECO:0000313" key="4">
    <source>
        <dbReference type="Proteomes" id="UP000256913"/>
    </source>
</evidence>
<dbReference type="Proteomes" id="UP000256913">
    <property type="component" value="Unassembled WGS sequence"/>
</dbReference>
<evidence type="ECO:0000313" key="3">
    <source>
        <dbReference type="EMBL" id="REF96266.1"/>
    </source>
</evidence>
<feature type="compositionally biased region" description="Low complexity" evidence="1">
    <location>
        <begin position="28"/>
        <end position="44"/>
    </location>
</feature>
<feature type="chain" id="PRO_5038885472" evidence="2">
    <location>
        <begin position="19"/>
        <end position="166"/>
    </location>
</feature>
<sequence>MRRPLILAASALVALVTAGCGTPPELNPPGSVVPSPSATASPTPTLQPTPPTVPATTLSPTPGFPDSPAVACADRPSVSQVVALLKRRGLLPSSYSGRATVGPLCAGTWQWIVLDTNNGPLQAVTRGAPGSLRLVTAGTDVCSIEVRAAAPAGIRTAACDASPPGL</sequence>
<dbReference type="EMBL" id="QUMQ01000001">
    <property type="protein sequence ID" value="REF96266.1"/>
    <property type="molecule type" value="Genomic_DNA"/>
</dbReference>
<keyword evidence="2" id="KW-0732">Signal</keyword>
<reference evidence="3 4" key="1">
    <citation type="submission" date="2018-08" db="EMBL/GenBank/DDBJ databases">
        <title>Sequencing the genomes of 1000 actinobacteria strains.</title>
        <authorList>
            <person name="Klenk H.-P."/>
        </authorList>
    </citation>
    <scope>NUCLEOTIDE SEQUENCE [LARGE SCALE GENOMIC DNA]</scope>
    <source>
        <strain evidence="3 4">DSM 44099</strain>
    </source>
</reference>
<accession>A0A3D9ZFS2</accession>
<protein>
    <submittedName>
        <fullName evidence="3">Uncharacterized protein</fullName>
    </submittedName>
</protein>
<feature type="signal peptide" evidence="2">
    <location>
        <begin position="1"/>
        <end position="18"/>
    </location>
</feature>
<dbReference type="AlphaFoldDB" id="A0A3D9ZFS2"/>
<dbReference type="PROSITE" id="PS51257">
    <property type="entry name" value="PROKAR_LIPOPROTEIN"/>
    <property type="match status" value="1"/>
</dbReference>
<evidence type="ECO:0000256" key="2">
    <source>
        <dbReference type="SAM" id="SignalP"/>
    </source>
</evidence>